<evidence type="ECO:0000259" key="2">
    <source>
        <dbReference type="PROSITE" id="PS50041"/>
    </source>
</evidence>
<dbReference type="SUPFAM" id="SSF56436">
    <property type="entry name" value="C-type lectin-like"/>
    <property type="match status" value="3"/>
</dbReference>
<reference evidence="3" key="1">
    <citation type="submission" date="2023-06" db="EMBL/GenBank/DDBJ databases">
        <authorList>
            <person name="Delattre M."/>
        </authorList>
    </citation>
    <scope>NUCLEOTIDE SEQUENCE</scope>
    <source>
        <strain evidence="3">AF72</strain>
    </source>
</reference>
<name>A0AA36G4H3_9BILA</name>
<keyword evidence="4" id="KW-1185">Reference proteome</keyword>
<sequence>MQILATGFWRPWWCESEVESVCEREMDYRVPKFHTPACDDGWQPWERSGACYKLTKKLDNTAAEEECKKMGGNLTSILSPMENEYIIEFVQLFPWANDTFWIGGKRDRSGNYKWPTGDAIDMFFWSHDDFEDKQNKGNCIKVAYKTYDWTIHRWVDADCDEVMTAVCKKPQDPEAPPRPEGEYNGCEKGWQPADGSKSCFMFLHNLTFDAAEKSCKALGASMASVANERDNRELLEAGIRNGFGRNSAYLLGVKKIPRPPPSGPAQTTQTTTTTATTTTTTTTTTTKATTTPKPTTPTTTTTTTVPTTTTTVIYKDGCPLDWKRGSGTEKCYKIVIGGNLQQTTDRCKLVGGEMVSIYNAAENRVLHDHWRAESSAGAQFMLGAKRAANRIVSCTGW</sequence>
<organism evidence="3 4">
    <name type="scientific">Mesorhabditis spiculigera</name>
    <dbReference type="NCBI Taxonomy" id="96644"/>
    <lineage>
        <taxon>Eukaryota</taxon>
        <taxon>Metazoa</taxon>
        <taxon>Ecdysozoa</taxon>
        <taxon>Nematoda</taxon>
        <taxon>Chromadorea</taxon>
        <taxon>Rhabditida</taxon>
        <taxon>Rhabditina</taxon>
        <taxon>Rhabditomorpha</taxon>
        <taxon>Rhabditoidea</taxon>
        <taxon>Rhabditidae</taxon>
        <taxon>Mesorhabditinae</taxon>
        <taxon>Mesorhabditis</taxon>
    </lineage>
</organism>
<dbReference type="PROSITE" id="PS50041">
    <property type="entry name" value="C_TYPE_LECTIN_2"/>
    <property type="match status" value="1"/>
</dbReference>
<dbReference type="InterPro" id="IPR001304">
    <property type="entry name" value="C-type_lectin-like"/>
</dbReference>
<dbReference type="Proteomes" id="UP001177023">
    <property type="component" value="Unassembled WGS sequence"/>
</dbReference>
<evidence type="ECO:0000313" key="4">
    <source>
        <dbReference type="Proteomes" id="UP001177023"/>
    </source>
</evidence>
<proteinExistence type="predicted"/>
<feature type="region of interest" description="Disordered" evidence="1">
    <location>
        <begin position="257"/>
        <end position="304"/>
    </location>
</feature>
<evidence type="ECO:0000256" key="1">
    <source>
        <dbReference type="SAM" id="MobiDB-lite"/>
    </source>
</evidence>
<feature type="compositionally biased region" description="Low complexity" evidence="1">
    <location>
        <begin position="266"/>
        <end position="304"/>
    </location>
</feature>
<feature type="domain" description="C-type lectin" evidence="2">
    <location>
        <begin position="47"/>
        <end position="168"/>
    </location>
</feature>
<dbReference type="AlphaFoldDB" id="A0AA36G4H3"/>
<dbReference type="Gene3D" id="3.10.100.10">
    <property type="entry name" value="Mannose-Binding Protein A, subunit A"/>
    <property type="match status" value="3"/>
</dbReference>
<dbReference type="SMART" id="SM00034">
    <property type="entry name" value="CLECT"/>
    <property type="match status" value="2"/>
</dbReference>
<dbReference type="InterPro" id="IPR050111">
    <property type="entry name" value="C-type_lectin/snaclec_domain"/>
</dbReference>
<dbReference type="EMBL" id="CATQJA010002601">
    <property type="protein sequence ID" value="CAJ0572624.1"/>
    <property type="molecule type" value="Genomic_DNA"/>
</dbReference>
<evidence type="ECO:0000313" key="3">
    <source>
        <dbReference type="EMBL" id="CAJ0572624.1"/>
    </source>
</evidence>
<dbReference type="PANTHER" id="PTHR22803">
    <property type="entry name" value="MANNOSE, PHOSPHOLIPASE, LECTIN RECEPTOR RELATED"/>
    <property type="match status" value="1"/>
</dbReference>
<dbReference type="InterPro" id="IPR016186">
    <property type="entry name" value="C-type_lectin-like/link_sf"/>
</dbReference>
<accession>A0AA36G4H3</accession>
<dbReference type="CDD" id="cd00037">
    <property type="entry name" value="CLECT"/>
    <property type="match status" value="2"/>
</dbReference>
<protein>
    <recommendedName>
        <fullName evidence="2">C-type lectin domain-containing protein</fullName>
    </recommendedName>
</protein>
<comment type="caution">
    <text evidence="3">The sequence shown here is derived from an EMBL/GenBank/DDBJ whole genome shotgun (WGS) entry which is preliminary data.</text>
</comment>
<gene>
    <name evidence="3" type="ORF">MSPICULIGERA_LOCUS11008</name>
</gene>
<dbReference type="InterPro" id="IPR016187">
    <property type="entry name" value="CTDL_fold"/>
</dbReference>
<feature type="non-terminal residue" evidence="3">
    <location>
        <position position="1"/>
    </location>
</feature>
<dbReference type="Pfam" id="PF00059">
    <property type="entry name" value="Lectin_C"/>
    <property type="match status" value="1"/>
</dbReference>